<dbReference type="AlphaFoldDB" id="A0A9W4S304"/>
<sequence>SRDSLNLMVSQCFCALLLAFASLTSAAVIRPFAGNNAYWVDTTKSQGGKVWDFSVYSDGYKKFDRDGDRMVLDYLEIDTMNKRLTVFNAQNAFDLTKPRLKMREVLKECWTITGLKTNELKEIKGSMVQNDDMKKAFADCRKTMKLGAVAPFAARIGKTIFVASIKGAIASFDVKKRLLKVEVENSWRGDNVLFTLSV</sequence>
<dbReference type="EMBL" id="CAMGZC010001265">
    <property type="protein sequence ID" value="CAI0652173.1"/>
    <property type="molecule type" value="Genomic_DNA"/>
</dbReference>
<dbReference type="Proteomes" id="UP001152533">
    <property type="component" value="Unassembled WGS sequence"/>
</dbReference>
<evidence type="ECO:0000313" key="3">
    <source>
        <dbReference type="Proteomes" id="UP001152533"/>
    </source>
</evidence>
<reference evidence="2" key="1">
    <citation type="submission" date="2022-08" db="EMBL/GenBank/DDBJ databases">
        <authorList>
            <person name="Giroux E."/>
            <person name="Giroux E."/>
        </authorList>
    </citation>
    <scope>NUCLEOTIDE SEQUENCE</scope>
    <source>
        <strain evidence="2">H1091258</strain>
    </source>
</reference>
<proteinExistence type="predicted"/>
<accession>A0A9W4S304</accession>
<comment type="caution">
    <text evidence="2">The sequence shown here is derived from an EMBL/GenBank/DDBJ whole genome shotgun (WGS) entry which is preliminary data.</text>
</comment>
<protein>
    <submittedName>
        <fullName evidence="2">Uncharacterized protein</fullName>
    </submittedName>
</protein>
<feature type="signal peptide" evidence="1">
    <location>
        <begin position="1"/>
        <end position="26"/>
    </location>
</feature>
<organism evidence="2 3">
    <name type="scientific">Colletotrichum noveboracense</name>
    <dbReference type="NCBI Taxonomy" id="2664923"/>
    <lineage>
        <taxon>Eukaryota</taxon>
        <taxon>Fungi</taxon>
        <taxon>Dikarya</taxon>
        <taxon>Ascomycota</taxon>
        <taxon>Pezizomycotina</taxon>
        <taxon>Sordariomycetes</taxon>
        <taxon>Hypocreomycetidae</taxon>
        <taxon>Glomerellales</taxon>
        <taxon>Glomerellaceae</taxon>
        <taxon>Colletotrichum</taxon>
        <taxon>Colletotrichum gloeosporioides species complex</taxon>
    </lineage>
</organism>
<feature type="non-terminal residue" evidence="2">
    <location>
        <position position="198"/>
    </location>
</feature>
<keyword evidence="3" id="KW-1185">Reference proteome</keyword>
<feature type="chain" id="PRO_5040985618" evidence="1">
    <location>
        <begin position="27"/>
        <end position="198"/>
    </location>
</feature>
<evidence type="ECO:0000313" key="2">
    <source>
        <dbReference type="EMBL" id="CAI0652173.1"/>
    </source>
</evidence>
<gene>
    <name evidence="2" type="ORF">CGXH109_LOCUS114337</name>
</gene>
<evidence type="ECO:0000256" key="1">
    <source>
        <dbReference type="SAM" id="SignalP"/>
    </source>
</evidence>
<name>A0A9W4S304_9PEZI</name>
<keyword evidence="1" id="KW-0732">Signal</keyword>